<dbReference type="EMBL" id="CADCTU010000152">
    <property type="protein sequence ID" value="CAA9299344.1"/>
    <property type="molecule type" value="Genomic_DNA"/>
</dbReference>
<evidence type="ECO:0000313" key="1">
    <source>
        <dbReference type="EMBL" id="CAA9299344.1"/>
    </source>
</evidence>
<feature type="non-terminal residue" evidence="1">
    <location>
        <position position="1"/>
    </location>
</feature>
<name>A0A6J4KAI6_9BACT</name>
<proteinExistence type="predicted"/>
<sequence>AAMMTGTQLDTVEMVGSGWSGHFSRPVAEAMWRNIEKVGMPRWDAKDQTLAKGIQRELGVPDSGLVARPRLTGPVAESERRGGGSDDIGDVSWNVPTINLNFPSNIPNLPGHHWSNAIAMATPIAHKGVVAGAKVQAMTMLDLLLQPKVVADAWDYFNSVQTKTVKYKPFFAPTDKPPIWLNADIMARYRPEMRKYYYDPKKYGTYLEQLGITYPTVRAAKDSARATMQ</sequence>
<accession>A0A6J4KAI6</accession>
<gene>
    <name evidence="1" type="ORF">AVDCRST_MAG11-707</name>
</gene>
<evidence type="ECO:0008006" key="2">
    <source>
        <dbReference type="Google" id="ProtNLM"/>
    </source>
</evidence>
<organism evidence="1">
    <name type="scientific">uncultured Gemmatimonadaceae bacterium</name>
    <dbReference type="NCBI Taxonomy" id="246130"/>
    <lineage>
        <taxon>Bacteria</taxon>
        <taxon>Pseudomonadati</taxon>
        <taxon>Gemmatimonadota</taxon>
        <taxon>Gemmatimonadia</taxon>
        <taxon>Gemmatimonadales</taxon>
        <taxon>Gemmatimonadaceae</taxon>
        <taxon>environmental samples</taxon>
    </lineage>
</organism>
<reference evidence="1" key="1">
    <citation type="submission" date="2020-02" db="EMBL/GenBank/DDBJ databases">
        <authorList>
            <person name="Meier V. D."/>
        </authorList>
    </citation>
    <scope>NUCLEOTIDE SEQUENCE</scope>
    <source>
        <strain evidence="1">AVDCRST_MAG11</strain>
    </source>
</reference>
<dbReference type="AlphaFoldDB" id="A0A6J4KAI6"/>
<dbReference type="SUPFAM" id="SSF53187">
    <property type="entry name" value="Zn-dependent exopeptidases"/>
    <property type="match status" value="1"/>
</dbReference>
<protein>
    <recommendedName>
        <fullName evidence="2">Amidohydrolase</fullName>
    </recommendedName>
</protein>
<dbReference type="Gene3D" id="3.40.630.10">
    <property type="entry name" value="Zn peptidases"/>
    <property type="match status" value="1"/>
</dbReference>